<sequence>MVLRTFFICFLVFRVLVVQGQSNHYIPGNIDSLEIYLKKINTIQIQNIDGEYASKIKKIFKDRNEFVLEVIKDSTYYFNPELKKGIDEILKEIYVSNSQIDFSNYYFFIKNSIMPNAACYGDGMFEINLGLITVLESEDELAFTLCHEIAHKLLDHSLKSINNRMDSVNSKETKERVKRIKREKYGQVRSALSVIDELNIDFLDYSKEVEAQADSLGFVLYSKTRYQPTHAISSLERLRKIDDMILHHNVDVDSVFNFKTYKFQSYWLKENTSIFDVEKPIDEFALVSDTLKTHPEIEFRINKLIKEFDVDNSDAKLIYTNPTFQDLKEIAQYQSIQFTLDLNFLDMSIYQLIEKRKNKKITSDYYNYKMAEAIKKLYEAKKNHVLGKYVPFKDKFSAEKQLNAIRLLLHNLELQEIEQIGFAFCNENRSQISGSKDFESICEFFKILNR</sequence>
<comment type="caution">
    <text evidence="8">The sequence shown here is derived from an EMBL/GenBank/DDBJ whole genome shotgun (WGS) entry which is preliminary data.</text>
</comment>
<proteinExistence type="predicted"/>
<dbReference type="PANTHER" id="PTHR22726">
    <property type="entry name" value="METALLOENDOPEPTIDASE OMA1"/>
    <property type="match status" value="1"/>
</dbReference>
<keyword evidence="6 8" id="KW-0482">Metalloprotease</keyword>
<dbReference type="RefSeq" id="WP_240573622.1">
    <property type="nucleotide sequence ID" value="NZ_CP136709.1"/>
</dbReference>
<comment type="cofactor">
    <cofactor evidence="1">
        <name>Zn(2+)</name>
        <dbReference type="ChEBI" id="CHEBI:29105"/>
    </cofactor>
</comment>
<feature type="domain" description="Peptidase M48" evidence="7">
    <location>
        <begin position="86"/>
        <end position="304"/>
    </location>
</feature>
<dbReference type="InterPro" id="IPR001915">
    <property type="entry name" value="Peptidase_M48"/>
</dbReference>
<organism evidence="8 9">
    <name type="scientific">Aestuariibaculum lutulentum</name>
    <dbReference type="NCBI Taxonomy" id="2920935"/>
    <lineage>
        <taxon>Bacteria</taxon>
        <taxon>Pseudomonadati</taxon>
        <taxon>Bacteroidota</taxon>
        <taxon>Flavobacteriia</taxon>
        <taxon>Flavobacteriales</taxon>
        <taxon>Flavobacteriaceae</taxon>
    </lineage>
</organism>
<evidence type="ECO:0000313" key="8">
    <source>
        <dbReference type="EMBL" id="MCH4553173.1"/>
    </source>
</evidence>
<keyword evidence="3" id="KW-0479">Metal-binding</keyword>
<evidence type="ECO:0000256" key="2">
    <source>
        <dbReference type="ARBA" id="ARBA00022670"/>
    </source>
</evidence>
<accession>A0ABS9RJP7</accession>
<protein>
    <submittedName>
        <fullName evidence="8">M48 family metalloprotease</fullName>
        <ecNumber evidence="8">3.4.24.-</ecNumber>
    </submittedName>
</protein>
<name>A0ABS9RJP7_9FLAO</name>
<evidence type="ECO:0000313" key="9">
    <source>
        <dbReference type="Proteomes" id="UP001156141"/>
    </source>
</evidence>
<dbReference type="PANTHER" id="PTHR22726:SF1">
    <property type="entry name" value="METALLOENDOPEPTIDASE OMA1, MITOCHONDRIAL"/>
    <property type="match status" value="1"/>
</dbReference>
<reference evidence="8" key="1">
    <citation type="submission" date="2022-02" db="EMBL/GenBank/DDBJ databases">
        <title>Aestuariibaculum sp., a marine bacterium isolated from sediment in Guangxi.</title>
        <authorList>
            <person name="Ying J."/>
        </authorList>
    </citation>
    <scope>NUCLEOTIDE SEQUENCE</scope>
    <source>
        <strain evidence="8">L182</strain>
    </source>
</reference>
<keyword evidence="4 8" id="KW-0378">Hydrolase</keyword>
<dbReference type="EC" id="3.4.24.-" evidence="8"/>
<keyword evidence="5" id="KW-0862">Zinc</keyword>
<evidence type="ECO:0000256" key="4">
    <source>
        <dbReference type="ARBA" id="ARBA00022801"/>
    </source>
</evidence>
<gene>
    <name evidence="8" type="ORF">MKW35_11110</name>
</gene>
<dbReference type="Proteomes" id="UP001156141">
    <property type="component" value="Unassembled WGS sequence"/>
</dbReference>
<evidence type="ECO:0000259" key="7">
    <source>
        <dbReference type="Pfam" id="PF01435"/>
    </source>
</evidence>
<keyword evidence="9" id="KW-1185">Reference proteome</keyword>
<evidence type="ECO:0000256" key="5">
    <source>
        <dbReference type="ARBA" id="ARBA00022833"/>
    </source>
</evidence>
<evidence type="ECO:0000256" key="1">
    <source>
        <dbReference type="ARBA" id="ARBA00001947"/>
    </source>
</evidence>
<evidence type="ECO:0000256" key="3">
    <source>
        <dbReference type="ARBA" id="ARBA00022723"/>
    </source>
</evidence>
<dbReference type="Pfam" id="PF01435">
    <property type="entry name" value="Peptidase_M48"/>
    <property type="match status" value="1"/>
</dbReference>
<dbReference type="InterPro" id="IPR051156">
    <property type="entry name" value="Mito/Outer_Membr_Metalloprot"/>
</dbReference>
<keyword evidence="2" id="KW-0645">Protease</keyword>
<dbReference type="EMBL" id="JAKVQD010000004">
    <property type="protein sequence ID" value="MCH4553173.1"/>
    <property type="molecule type" value="Genomic_DNA"/>
</dbReference>
<evidence type="ECO:0000256" key="6">
    <source>
        <dbReference type="ARBA" id="ARBA00023049"/>
    </source>
</evidence>
<dbReference type="GO" id="GO:0008237">
    <property type="term" value="F:metallopeptidase activity"/>
    <property type="evidence" value="ECO:0007669"/>
    <property type="project" value="UniProtKB-KW"/>
</dbReference>